<organism evidence="3 4">
    <name type="scientific">Burkholderia cepacia</name>
    <name type="common">Pseudomonas cepacia</name>
    <dbReference type="NCBI Taxonomy" id="292"/>
    <lineage>
        <taxon>Bacteria</taxon>
        <taxon>Pseudomonadati</taxon>
        <taxon>Pseudomonadota</taxon>
        <taxon>Betaproteobacteria</taxon>
        <taxon>Burkholderiales</taxon>
        <taxon>Burkholderiaceae</taxon>
        <taxon>Burkholderia</taxon>
        <taxon>Burkholderia cepacia complex</taxon>
    </lineage>
</organism>
<dbReference type="Gene3D" id="2.60.120.1440">
    <property type="match status" value="1"/>
</dbReference>
<dbReference type="PANTHER" id="PTHR30273:SF2">
    <property type="entry name" value="PROTEIN FECR"/>
    <property type="match status" value="1"/>
</dbReference>
<protein>
    <submittedName>
        <fullName evidence="3">Iron dicitrate transport regulator FecR</fullName>
    </submittedName>
</protein>
<dbReference type="InterPro" id="IPR006860">
    <property type="entry name" value="FecR"/>
</dbReference>
<accession>A0A1B4Q0F0</accession>
<dbReference type="InterPro" id="IPR032623">
    <property type="entry name" value="FecR_N"/>
</dbReference>
<dbReference type="AlphaFoldDB" id="A0A1B4Q0F0"/>
<gene>
    <name evidence="3" type="ORF">WT26_27505</name>
</gene>
<evidence type="ECO:0000313" key="3">
    <source>
        <dbReference type="EMBL" id="AOK19628.1"/>
    </source>
</evidence>
<dbReference type="Proteomes" id="UP000094776">
    <property type="component" value="Chromosome 2"/>
</dbReference>
<dbReference type="Pfam" id="PF04773">
    <property type="entry name" value="FecR"/>
    <property type="match status" value="1"/>
</dbReference>
<dbReference type="EMBL" id="CP013444">
    <property type="protein sequence ID" value="AOK19628.1"/>
    <property type="molecule type" value="Genomic_DNA"/>
</dbReference>
<reference evidence="3 4" key="1">
    <citation type="submission" date="2015-12" db="EMBL/GenBank/DDBJ databases">
        <title>Diversity of Burkholderia near neighbor genomes.</title>
        <authorList>
            <person name="Sahl J."/>
            <person name="Wagner D."/>
            <person name="Keim P."/>
        </authorList>
    </citation>
    <scope>NUCLEOTIDE SEQUENCE [LARGE SCALE GENOMIC DNA]</scope>
    <source>
        <strain evidence="3 4">MSMB1184WGS</strain>
    </source>
</reference>
<sequence length="336" mass="37239">MATPSPSAAESGVQTDYESLEQAAHWYAALYADGAAAEHREAWERWLAERPEHRRAWAHIEAVSRRFEPLRREGDGEREALAAAVQVSARRTIGRRKVLSCLAALGGTGIAGWLGGRFMALPDRLAAWRSDYRTGVGERRDVLLADGTRVWLNTNSAFDVDYDGARRLVTLTMGEILIDTGKDGQGRPFFVDTPNGRMQALGTRFTVRQTDRCTLLAVFEGRVQIRNLSGRVEVVAAGQQRHFATDVISGAAFADPAREAWSRGVILAEDVTLDALIAELSRYQHGRIGVDPQVAGIRVVGRFPANNPDQTLAMLERDLPIRVRRTLPWWISIEAK</sequence>
<name>A0A1B4Q0F0_BURCE</name>
<dbReference type="InterPro" id="IPR012373">
    <property type="entry name" value="Ferrdict_sens_TM"/>
</dbReference>
<evidence type="ECO:0000313" key="4">
    <source>
        <dbReference type="Proteomes" id="UP000094776"/>
    </source>
</evidence>
<dbReference type="GO" id="GO:0016989">
    <property type="term" value="F:sigma factor antagonist activity"/>
    <property type="evidence" value="ECO:0007669"/>
    <property type="project" value="TreeGrafter"/>
</dbReference>
<evidence type="ECO:0000259" key="1">
    <source>
        <dbReference type="Pfam" id="PF04773"/>
    </source>
</evidence>
<dbReference type="PANTHER" id="PTHR30273">
    <property type="entry name" value="PERIPLASMIC SIGNAL SENSOR AND SIGMA FACTOR ACTIVATOR FECR-RELATED"/>
    <property type="match status" value="1"/>
</dbReference>
<feature type="domain" description="FecR protein" evidence="1">
    <location>
        <begin position="131"/>
        <end position="224"/>
    </location>
</feature>
<dbReference type="RefSeq" id="WP_069271256.1">
    <property type="nucleotide sequence ID" value="NZ_CP013444.1"/>
</dbReference>
<dbReference type="Pfam" id="PF16220">
    <property type="entry name" value="DUF4880"/>
    <property type="match status" value="1"/>
</dbReference>
<feature type="domain" description="FecR N-terminal" evidence="2">
    <location>
        <begin position="21"/>
        <end position="63"/>
    </location>
</feature>
<evidence type="ECO:0000259" key="2">
    <source>
        <dbReference type="Pfam" id="PF16220"/>
    </source>
</evidence>
<dbReference type="PIRSF" id="PIRSF018266">
    <property type="entry name" value="FecR"/>
    <property type="match status" value="1"/>
</dbReference>
<proteinExistence type="predicted"/>